<dbReference type="Gene3D" id="3.30.750.24">
    <property type="entry name" value="STAS domain"/>
    <property type="match status" value="1"/>
</dbReference>
<dbReference type="PANTHER" id="PTHR33745">
    <property type="entry name" value="RSBT ANTAGONIST PROTEIN RSBS-RELATED"/>
    <property type="match status" value="1"/>
</dbReference>
<sequence length="268" mass="30288">MTKVSPKDIQQAIGKKILHNKAILASYRLDTAKPAVQLPDWRERLIEIYADHISQATDFMMLRDWCDQFTSVLISEDLSIRLAIEQVKVCQDAVETIMIEEAKYNALSYTDFYSVIKDFNSLANQAGLYLSECYITHYVKKYNEFEQLVKELSTPIVQISDQIAIIPIIGTLDEERADSLIETALYEGRSLGVRTMLIDLSGVPIVDTMVAGILVNLNEALSVIGIQVILSGIRPELAQKLVQLNINFRSIHTFATLYRAIQFLKKAN</sequence>
<proteinExistence type="predicted"/>
<dbReference type="Pfam" id="PF01740">
    <property type="entry name" value="STAS"/>
    <property type="match status" value="1"/>
</dbReference>
<dbReference type="InterPro" id="IPR051932">
    <property type="entry name" value="Bact_StressResp_Reg"/>
</dbReference>
<protein>
    <submittedName>
        <fullName evidence="2">RsbT co-antagonist protein RsbR</fullName>
    </submittedName>
</protein>
<dbReference type="EMBL" id="FODJ01000004">
    <property type="protein sequence ID" value="SEO13881.1"/>
    <property type="molecule type" value="Genomic_DNA"/>
</dbReference>
<dbReference type="CDD" id="cd07041">
    <property type="entry name" value="STAS_RsbR_RsbS_like"/>
    <property type="match status" value="1"/>
</dbReference>
<evidence type="ECO:0000313" key="3">
    <source>
        <dbReference type="Proteomes" id="UP000199300"/>
    </source>
</evidence>
<dbReference type="InterPro" id="IPR036513">
    <property type="entry name" value="STAS_dom_sf"/>
</dbReference>
<evidence type="ECO:0000313" key="2">
    <source>
        <dbReference type="EMBL" id="SEO13881.1"/>
    </source>
</evidence>
<dbReference type="PANTHER" id="PTHR33745:SF8">
    <property type="entry name" value="BLUE-LIGHT PHOTORECEPTOR"/>
    <property type="match status" value="1"/>
</dbReference>
<reference evidence="2 3" key="1">
    <citation type="submission" date="2016-10" db="EMBL/GenBank/DDBJ databases">
        <authorList>
            <person name="de Groot N.N."/>
        </authorList>
    </citation>
    <scope>NUCLEOTIDE SEQUENCE [LARGE SCALE GENOMIC DNA]</scope>
    <source>
        <strain evidence="2 3">CGMCC 1.10434</strain>
    </source>
</reference>
<dbReference type="PROSITE" id="PS50801">
    <property type="entry name" value="STAS"/>
    <property type="match status" value="1"/>
</dbReference>
<organism evidence="2 3">
    <name type="scientific">Amphibacillus marinus</name>
    <dbReference type="NCBI Taxonomy" id="872970"/>
    <lineage>
        <taxon>Bacteria</taxon>
        <taxon>Bacillati</taxon>
        <taxon>Bacillota</taxon>
        <taxon>Bacilli</taxon>
        <taxon>Bacillales</taxon>
        <taxon>Bacillaceae</taxon>
        <taxon>Amphibacillus</taxon>
    </lineage>
</organism>
<keyword evidence="3" id="KW-1185">Reference proteome</keyword>
<dbReference type="AlphaFoldDB" id="A0A1H8M946"/>
<dbReference type="RefSeq" id="WP_091496449.1">
    <property type="nucleotide sequence ID" value="NZ_FODJ01000004.1"/>
</dbReference>
<accession>A0A1H8M946</accession>
<feature type="domain" description="STAS" evidence="1">
    <location>
        <begin position="153"/>
        <end position="264"/>
    </location>
</feature>
<dbReference type="SUPFAM" id="SSF52091">
    <property type="entry name" value="SpoIIaa-like"/>
    <property type="match status" value="1"/>
</dbReference>
<dbReference type="STRING" id="872970.SAMN04488134_10476"/>
<name>A0A1H8M946_9BACI</name>
<evidence type="ECO:0000259" key="1">
    <source>
        <dbReference type="PROSITE" id="PS50801"/>
    </source>
</evidence>
<gene>
    <name evidence="2" type="ORF">SAMN04488134_10476</name>
</gene>
<dbReference type="Proteomes" id="UP000199300">
    <property type="component" value="Unassembled WGS sequence"/>
</dbReference>
<dbReference type="InterPro" id="IPR002645">
    <property type="entry name" value="STAS_dom"/>
</dbReference>
<dbReference type="OrthoDB" id="9800154at2"/>